<feature type="compositionally biased region" description="Low complexity" evidence="10">
    <location>
        <begin position="674"/>
        <end position="689"/>
    </location>
</feature>
<feature type="region of interest" description="Disordered" evidence="10">
    <location>
        <begin position="801"/>
        <end position="867"/>
    </location>
</feature>
<dbReference type="SUPFAM" id="SSF56112">
    <property type="entry name" value="Protein kinase-like (PK-like)"/>
    <property type="match status" value="2"/>
</dbReference>
<evidence type="ECO:0000313" key="15">
    <source>
        <dbReference type="Proteomes" id="UP000054495"/>
    </source>
</evidence>
<keyword evidence="4" id="KW-0547">Nucleotide-binding</keyword>
<evidence type="ECO:0000256" key="4">
    <source>
        <dbReference type="ARBA" id="ARBA00022741"/>
    </source>
</evidence>
<keyword evidence="3" id="KW-0808">Transferase</keyword>
<evidence type="ECO:0000256" key="10">
    <source>
        <dbReference type="SAM" id="MobiDB-lite"/>
    </source>
</evidence>
<evidence type="ECO:0000256" key="1">
    <source>
        <dbReference type="ARBA" id="ARBA00011903"/>
    </source>
</evidence>
<dbReference type="FunFam" id="1.10.510.10:FF:000521">
    <property type="entry name" value="Tyrosine-protein kinase pr2"/>
    <property type="match status" value="1"/>
</dbReference>
<feature type="compositionally biased region" description="Low complexity" evidence="10">
    <location>
        <begin position="904"/>
        <end position="915"/>
    </location>
</feature>
<evidence type="ECO:0000256" key="5">
    <source>
        <dbReference type="ARBA" id="ARBA00022777"/>
    </source>
</evidence>
<dbReference type="CDD" id="cd00174">
    <property type="entry name" value="SH3"/>
    <property type="match status" value="1"/>
</dbReference>
<accession>A0A0D6M888</accession>
<dbReference type="PANTHER" id="PTHR24418">
    <property type="entry name" value="TYROSINE-PROTEIN KINASE"/>
    <property type="match status" value="1"/>
</dbReference>
<feature type="domain" description="SH3" evidence="11">
    <location>
        <begin position="451"/>
        <end position="516"/>
    </location>
</feature>
<protein>
    <recommendedName>
        <fullName evidence="1">non-specific protein-tyrosine kinase</fullName>
        <ecNumber evidence="1">2.7.10.2</ecNumber>
    </recommendedName>
</protein>
<keyword evidence="15" id="KW-1185">Reference proteome</keyword>
<dbReference type="Gene3D" id="3.30.200.20">
    <property type="entry name" value="Phosphorylase Kinase, domain 1"/>
    <property type="match status" value="1"/>
</dbReference>
<dbReference type="SMART" id="SM00219">
    <property type="entry name" value="TyrKc"/>
    <property type="match status" value="1"/>
</dbReference>
<dbReference type="GO" id="GO:0009792">
    <property type="term" value="P:embryo development ending in birth or egg hatching"/>
    <property type="evidence" value="ECO:0007669"/>
    <property type="project" value="UniProtKB-ARBA"/>
</dbReference>
<dbReference type="Pfam" id="PF07714">
    <property type="entry name" value="PK_Tyr_Ser-Thr"/>
    <property type="match status" value="2"/>
</dbReference>
<dbReference type="Proteomes" id="UP000054495">
    <property type="component" value="Unassembled WGS sequence"/>
</dbReference>
<dbReference type="SUPFAM" id="SSF50044">
    <property type="entry name" value="SH3-domain"/>
    <property type="match status" value="1"/>
</dbReference>
<dbReference type="GO" id="GO:0005524">
    <property type="term" value="F:ATP binding"/>
    <property type="evidence" value="ECO:0007669"/>
    <property type="project" value="UniProtKB-KW"/>
</dbReference>
<evidence type="ECO:0000256" key="6">
    <source>
        <dbReference type="ARBA" id="ARBA00022840"/>
    </source>
</evidence>
<dbReference type="Gene3D" id="2.30.30.40">
    <property type="entry name" value="SH3 Domains"/>
    <property type="match status" value="1"/>
</dbReference>
<feature type="compositionally biased region" description="Basic and acidic residues" evidence="10">
    <location>
        <begin position="916"/>
        <end position="928"/>
    </location>
</feature>
<dbReference type="InterPro" id="IPR001245">
    <property type="entry name" value="Ser-Thr/Tyr_kinase_cat_dom"/>
</dbReference>
<feature type="domain" description="CRIB" evidence="13">
    <location>
        <begin position="561"/>
        <end position="575"/>
    </location>
</feature>
<feature type="region of interest" description="Disordered" evidence="10">
    <location>
        <begin position="652"/>
        <end position="710"/>
    </location>
</feature>
<gene>
    <name evidence="14" type="ORF">ANCCEY_04820</name>
</gene>
<feature type="compositionally biased region" description="Basic and acidic residues" evidence="10">
    <location>
        <begin position="834"/>
        <end position="867"/>
    </location>
</feature>
<dbReference type="PROSITE" id="PS50002">
    <property type="entry name" value="SH3"/>
    <property type="match status" value="1"/>
</dbReference>
<dbReference type="InterPro" id="IPR000719">
    <property type="entry name" value="Prot_kinase_dom"/>
</dbReference>
<feature type="compositionally biased region" description="Low complexity" evidence="10">
    <location>
        <begin position="610"/>
        <end position="624"/>
    </location>
</feature>
<dbReference type="Gene3D" id="1.10.510.10">
    <property type="entry name" value="Transferase(Phosphotransferase) domain 1"/>
    <property type="match status" value="2"/>
</dbReference>
<dbReference type="PROSITE" id="PS50108">
    <property type="entry name" value="CRIB"/>
    <property type="match status" value="1"/>
</dbReference>
<feature type="region of interest" description="Disordered" evidence="10">
    <location>
        <begin position="1029"/>
        <end position="1068"/>
    </location>
</feature>
<dbReference type="InterPro" id="IPR020635">
    <property type="entry name" value="Tyr_kinase_cat_dom"/>
</dbReference>
<evidence type="ECO:0000313" key="14">
    <source>
        <dbReference type="EMBL" id="EPB76092.1"/>
    </source>
</evidence>
<feature type="region of interest" description="Disordered" evidence="10">
    <location>
        <begin position="536"/>
        <end position="555"/>
    </location>
</feature>
<evidence type="ECO:0000259" key="12">
    <source>
        <dbReference type="PROSITE" id="PS50011"/>
    </source>
</evidence>
<dbReference type="SMART" id="SM00285">
    <property type="entry name" value="PBD"/>
    <property type="match status" value="1"/>
</dbReference>
<feature type="region of interest" description="Disordered" evidence="10">
    <location>
        <begin position="902"/>
        <end position="949"/>
    </location>
</feature>
<dbReference type="InterPro" id="IPR011009">
    <property type="entry name" value="Kinase-like_dom_sf"/>
</dbReference>
<dbReference type="Pfam" id="PF07653">
    <property type="entry name" value="SH3_2"/>
    <property type="match status" value="1"/>
</dbReference>
<feature type="region of interest" description="Disordered" evidence="10">
    <location>
        <begin position="592"/>
        <end position="624"/>
    </location>
</feature>
<feature type="region of interest" description="Disordered" evidence="10">
    <location>
        <begin position="978"/>
        <end position="1008"/>
    </location>
</feature>
<keyword evidence="7" id="KW-0829">Tyrosine-protein kinase</keyword>
<dbReference type="InterPro" id="IPR008266">
    <property type="entry name" value="Tyr_kinase_AS"/>
</dbReference>
<keyword evidence="2 9" id="KW-0728">SH3 domain</keyword>
<dbReference type="InterPro" id="IPR036028">
    <property type="entry name" value="SH3-like_dom_sf"/>
</dbReference>
<feature type="domain" description="Protein kinase" evidence="12">
    <location>
        <begin position="181"/>
        <end position="452"/>
    </location>
</feature>
<dbReference type="GO" id="GO:0004715">
    <property type="term" value="F:non-membrane spanning protein tyrosine kinase activity"/>
    <property type="evidence" value="ECO:0007669"/>
    <property type="project" value="UniProtKB-EC"/>
</dbReference>
<proteinExistence type="predicted"/>
<dbReference type="PROSITE" id="PS50011">
    <property type="entry name" value="PROTEIN_KINASE_DOM"/>
    <property type="match status" value="1"/>
</dbReference>
<dbReference type="AlphaFoldDB" id="A0A0D6M888"/>
<keyword evidence="5" id="KW-0418">Kinase</keyword>
<dbReference type="EMBL" id="KE124876">
    <property type="protein sequence ID" value="EPB76092.1"/>
    <property type="molecule type" value="Genomic_DNA"/>
</dbReference>
<dbReference type="GO" id="GO:0004674">
    <property type="term" value="F:protein serine/threonine kinase activity"/>
    <property type="evidence" value="ECO:0007669"/>
    <property type="project" value="UniProtKB-EC"/>
</dbReference>
<evidence type="ECO:0000256" key="7">
    <source>
        <dbReference type="ARBA" id="ARBA00023137"/>
    </source>
</evidence>
<dbReference type="EC" id="2.7.10.2" evidence="1"/>
<keyword evidence="6" id="KW-0067">ATP-binding</keyword>
<reference evidence="14 15" key="1">
    <citation type="submission" date="2013-05" db="EMBL/GenBank/DDBJ databases">
        <title>Draft genome of the parasitic nematode Anyclostoma ceylanicum.</title>
        <authorList>
            <person name="Mitreva M."/>
        </authorList>
    </citation>
    <scope>NUCLEOTIDE SEQUENCE [LARGE SCALE GENOMIC DNA]</scope>
</reference>
<evidence type="ECO:0000256" key="3">
    <source>
        <dbReference type="ARBA" id="ARBA00022679"/>
    </source>
</evidence>
<comment type="catalytic activity">
    <reaction evidence="8">
        <text>L-threonyl-[protein] + ATP = O-phospho-L-threonyl-[protein] + ADP + H(+)</text>
        <dbReference type="Rhea" id="RHEA:46608"/>
        <dbReference type="Rhea" id="RHEA-COMP:11060"/>
        <dbReference type="Rhea" id="RHEA-COMP:11605"/>
        <dbReference type="ChEBI" id="CHEBI:15378"/>
        <dbReference type="ChEBI" id="CHEBI:30013"/>
        <dbReference type="ChEBI" id="CHEBI:30616"/>
        <dbReference type="ChEBI" id="CHEBI:61977"/>
        <dbReference type="ChEBI" id="CHEBI:456216"/>
        <dbReference type="EC" id="2.7.11.1"/>
    </reaction>
</comment>
<dbReference type="SMART" id="SM00326">
    <property type="entry name" value="SH3"/>
    <property type="match status" value="1"/>
</dbReference>
<feature type="compositionally biased region" description="Low complexity" evidence="10">
    <location>
        <begin position="812"/>
        <end position="824"/>
    </location>
</feature>
<dbReference type="PROSITE" id="PS00109">
    <property type="entry name" value="PROTEIN_KINASE_TYR"/>
    <property type="match status" value="1"/>
</dbReference>
<organism evidence="14 15">
    <name type="scientific">Ancylostoma ceylanicum</name>
    <dbReference type="NCBI Taxonomy" id="53326"/>
    <lineage>
        <taxon>Eukaryota</taxon>
        <taxon>Metazoa</taxon>
        <taxon>Ecdysozoa</taxon>
        <taxon>Nematoda</taxon>
        <taxon>Chromadorea</taxon>
        <taxon>Rhabditida</taxon>
        <taxon>Rhabditina</taxon>
        <taxon>Rhabditomorpha</taxon>
        <taxon>Strongyloidea</taxon>
        <taxon>Ancylostomatidae</taxon>
        <taxon>Ancylostomatinae</taxon>
        <taxon>Ancylostoma</taxon>
    </lineage>
</organism>
<evidence type="ECO:0000256" key="8">
    <source>
        <dbReference type="ARBA" id="ARBA00047899"/>
    </source>
</evidence>
<dbReference type="InterPro" id="IPR055175">
    <property type="entry name" value="ACK/TNK-like_SAM"/>
</dbReference>
<dbReference type="InterPro" id="IPR001452">
    <property type="entry name" value="SH3_domain"/>
</dbReference>
<evidence type="ECO:0000256" key="9">
    <source>
        <dbReference type="PROSITE-ProRule" id="PRU00192"/>
    </source>
</evidence>
<evidence type="ECO:0000256" key="2">
    <source>
        <dbReference type="ARBA" id="ARBA00022443"/>
    </source>
</evidence>
<dbReference type="FunFam" id="2.30.30.40:FF:000249">
    <property type="entry name" value="Activated Cdc42 kinase-like"/>
    <property type="match status" value="1"/>
</dbReference>
<dbReference type="Pfam" id="PF22931">
    <property type="entry name" value="SAM_TNK"/>
    <property type="match status" value="1"/>
</dbReference>
<evidence type="ECO:0000259" key="11">
    <source>
        <dbReference type="PROSITE" id="PS50002"/>
    </source>
</evidence>
<dbReference type="InterPro" id="IPR000095">
    <property type="entry name" value="CRIB_dom"/>
</dbReference>
<name>A0A0D6M888_9BILA</name>
<sequence>MSSTHEDRLSIGEGSHSEVSLAKLLSAADLMRYESKMREVLKLRHAGDLQYVEEQDLTGIGMSRPEQKRLRKEYTRLYPSGFVGKLKKVFGRSESADRREIVPVREEEDEDQHVIPPENTEAFKSFFEPIFGDKVAVKCVAPDKLITSSAAFLQEAAIMTRMHHEHVVRLYGVVLDMKKVMMFTSASDVWSYGVTLWEMFSYGAMPWNGRTGAEVAVKCVAPDKLITSSAAFLQEAAIMTRMHHEHVVRLYGVVLDMKKVMMVSELATCGSLLECLHKPALRDSFPVHVLCDYAEQIAKGMAYLESKRLIHRDLAARNVLVFGPKKVKISDFGLSRSLGVGEDYYRSEFTTSLKLPIAWCAPECINFLKFTSASDVWSYGVTLWEMFSYGAMPWNGRTGAEILQLIDQKREHLDRPTACPEDMYAMMEECWNYAPVKRPTFAQIMTQFPERLPQTVRAVCDCRDSASDHLQFRKDDLIVVIDRTPSSYPDGYYWFGSLRNGRTGLFRPTDTVAHLGAENPSSMEVISSGCVAKNIERKEKEEKKPTKKDKELEREKRKALISEPVGEVRHTCHVGIDGTAFGLLQLDKKDLAPTSVSPSSGRANGVPARPQHSPSLSQVSSPVVLRDSVARDGVGARETMSLRDLNINVKEPVTFRDMTSPPVSRAPSQPPPSTSQQSSPQVPRPSVSPSAPPLTESAVNSMNRSMQEEFAELSSATNVHYNDDALRHHKPPIGVPMSKPISAVYARSPARDVTNTSVFQSAPTTEDTILCDEVGHLERDLTDFSLSSLNDLVDDTRPLITDNGRLVGQPRATSSASSSSTPSPNSIRLMTPEEMQRWHDKETREHKKAESKLNGSRRKEMLPEGPFIDEKSFSARQSKHMPPDWSAEAQEAYKLLVECGRDLTNTPSPRSSPTSEQRERITVIERKPVSVSPVPPRPATPPKVGDRAVGSISESVEDVTSYSPQKRVHIIETKLLTTKSTDEERAPPGLPPKFDQKPPPCRPPKTRNIPVVMNGRSINYDNLNGIGAGRAPPPVPPKPKMNIVRPTSMSPPPAVQVPIEKESPGFAPSITRGSLFNAAKKEEVIKF</sequence>
<dbReference type="PRINTS" id="PR00109">
    <property type="entry name" value="TYRKINASE"/>
</dbReference>
<dbReference type="InterPro" id="IPR050198">
    <property type="entry name" value="Non-receptor_tyrosine_kinases"/>
</dbReference>
<evidence type="ECO:0000259" key="13">
    <source>
        <dbReference type="PROSITE" id="PS50108"/>
    </source>
</evidence>